<accession>A0A6H0WEX4</accession>
<evidence type="ECO:0000313" key="15">
    <source>
        <dbReference type="Proteomes" id="UP000501914"/>
    </source>
</evidence>
<dbReference type="PANTHER" id="PTHR32089">
    <property type="entry name" value="METHYL-ACCEPTING CHEMOTAXIS PROTEIN MCPB"/>
    <property type="match status" value="1"/>
</dbReference>
<dbReference type="SUPFAM" id="SSF58104">
    <property type="entry name" value="Methyl-accepting chemotaxis protein (MCP) signaling domain"/>
    <property type="match status" value="1"/>
</dbReference>
<dbReference type="SMART" id="SM00304">
    <property type="entry name" value="HAMP"/>
    <property type="match status" value="2"/>
</dbReference>
<dbReference type="CDD" id="cd11386">
    <property type="entry name" value="MCP_signal"/>
    <property type="match status" value="1"/>
</dbReference>
<evidence type="ECO:0000256" key="11">
    <source>
        <dbReference type="SAM" id="Phobius"/>
    </source>
</evidence>
<dbReference type="PANTHER" id="PTHR32089:SF114">
    <property type="entry name" value="METHYL-ACCEPTING CHEMOTAXIS PROTEIN MCPB"/>
    <property type="match status" value="1"/>
</dbReference>
<evidence type="ECO:0000256" key="8">
    <source>
        <dbReference type="ARBA" id="ARBA00023224"/>
    </source>
</evidence>
<evidence type="ECO:0000256" key="10">
    <source>
        <dbReference type="PROSITE-ProRule" id="PRU00284"/>
    </source>
</evidence>
<dbReference type="Pfam" id="PF17202">
    <property type="entry name" value="sCache_3_3"/>
    <property type="match status" value="1"/>
</dbReference>
<keyword evidence="7 11" id="KW-0472">Membrane</keyword>
<name>A0A6H0WEX4_9BACI</name>
<dbReference type="GO" id="GO:0006935">
    <property type="term" value="P:chemotaxis"/>
    <property type="evidence" value="ECO:0007669"/>
    <property type="project" value="UniProtKB-KW"/>
</dbReference>
<dbReference type="InterPro" id="IPR029151">
    <property type="entry name" value="Sensor-like_sf"/>
</dbReference>
<protein>
    <submittedName>
        <fullName evidence="14">Methyl-accepting chemotaxis protein</fullName>
    </submittedName>
</protein>
<evidence type="ECO:0000259" key="13">
    <source>
        <dbReference type="PROSITE" id="PS50885"/>
    </source>
</evidence>
<dbReference type="EMBL" id="CP048852">
    <property type="protein sequence ID" value="QIW78684.1"/>
    <property type="molecule type" value="Genomic_DNA"/>
</dbReference>
<keyword evidence="6 11" id="KW-1133">Transmembrane helix</keyword>
<dbReference type="PROSITE" id="PS50885">
    <property type="entry name" value="HAMP"/>
    <property type="match status" value="1"/>
</dbReference>
<evidence type="ECO:0000259" key="12">
    <source>
        <dbReference type="PROSITE" id="PS50111"/>
    </source>
</evidence>
<sequence length="574" mass="62207">MLIKQLKLKLGTKILFLVFAIILLFSASVGTVMLKEITESMKQMATEKAKGDLALSSTYIDDVIPGDWQIKDNKLYKGQTQINDNEDIVDLLGKKTGDTVTIFQEDTRVSTNVMKNGERAVGTQASPEVTDAVLKNGKTFNGQADVAGSSYQTAYMPLKDKNGDIIGMLYTGANQSILASLTHSLFTQFAVVLVIVIIVSVILVLLFTRRINKRLDALKCAFESAGNGDMTIEVSDKSGDELSELSVYYNKMRIKLNDTIQTVQQSALQLASASQQLSAGAEETNQASEKITEAVQQIANGAQQQIARIENSESSLKKTSADIRDISSNTAAIADKGQLAQSKADIGQKEISDVQSQMDAIHDSIQKSGEIIQQLDGRSKQIEQILSVITQIADQTNLLALNAAIEAARAGEHGKGFAVVADEVRKLAEESQRSAGQISKLITEIQTDMNQSARSIEHVKTEAEEGVSMIQRTRDAFKEITAATGEISVEISDLSASVSNISESAHHINESFAANTADIKESTENTRQAAALTEEQFAAMEEITAASETLSQLAEELTGIINQFKIIDQSENSR</sequence>
<dbReference type="Pfam" id="PF00015">
    <property type="entry name" value="MCPsignal"/>
    <property type="match status" value="1"/>
</dbReference>
<organism evidence="14 15">
    <name type="scientific">Bacillus tequilensis</name>
    <dbReference type="NCBI Taxonomy" id="227866"/>
    <lineage>
        <taxon>Bacteria</taxon>
        <taxon>Bacillati</taxon>
        <taxon>Bacillota</taxon>
        <taxon>Bacilli</taxon>
        <taxon>Bacillales</taxon>
        <taxon>Bacillaceae</taxon>
        <taxon>Bacillus</taxon>
    </lineage>
</organism>
<dbReference type="GO" id="GO:0007165">
    <property type="term" value="P:signal transduction"/>
    <property type="evidence" value="ECO:0007669"/>
    <property type="project" value="UniProtKB-KW"/>
</dbReference>
<dbReference type="InterPro" id="IPR004089">
    <property type="entry name" value="MCPsignal_dom"/>
</dbReference>
<evidence type="ECO:0000256" key="4">
    <source>
        <dbReference type="ARBA" id="ARBA00022500"/>
    </source>
</evidence>
<keyword evidence="3" id="KW-0488">Methylation</keyword>
<keyword evidence="15" id="KW-1185">Reference proteome</keyword>
<evidence type="ECO:0000256" key="9">
    <source>
        <dbReference type="ARBA" id="ARBA00029447"/>
    </source>
</evidence>
<keyword evidence="5 11" id="KW-0812">Transmembrane</keyword>
<dbReference type="KEGG" id="bteq:G4P54_01935"/>
<dbReference type="Pfam" id="PF00672">
    <property type="entry name" value="HAMP"/>
    <property type="match status" value="1"/>
</dbReference>
<evidence type="ECO:0000256" key="1">
    <source>
        <dbReference type="ARBA" id="ARBA00004651"/>
    </source>
</evidence>
<feature type="domain" description="HAMP" evidence="13">
    <location>
        <begin position="209"/>
        <end position="261"/>
    </location>
</feature>
<evidence type="ECO:0000313" key="14">
    <source>
        <dbReference type="EMBL" id="QIW78684.1"/>
    </source>
</evidence>
<dbReference type="SUPFAM" id="SSF103190">
    <property type="entry name" value="Sensory domain-like"/>
    <property type="match status" value="1"/>
</dbReference>
<comment type="subcellular location">
    <subcellularLocation>
        <location evidence="1">Cell membrane</location>
        <topology evidence="1">Multi-pass membrane protein</topology>
    </subcellularLocation>
</comment>
<gene>
    <name evidence="14" type="ORF">G4P54_01935</name>
</gene>
<dbReference type="PRINTS" id="PR00260">
    <property type="entry name" value="CHEMTRNSDUCR"/>
</dbReference>
<evidence type="ECO:0000256" key="2">
    <source>
        <dbReference type="ARBA" id="ARBA00022475"/>
    </source>
</evidence>
<dbReference type="InterPro" id="IPR033463">
    <property type="entry name" value="sCache_3"/>
</dbReference>
<dbReference type="RefSeq" id="WP_167871612.1">
    <property type="nucleotide sequence ID" value="NZ_CP048852.1"/>
</dbReference>
<comment type="similarity">
    <text evidence="9">Belongs to the methyl-accepting chemotaxis (MCP) protein family.</text>
</comment>
<dbReference type="Proteomes" id="UP000501914">
    <property type="component" value="Chromosome"/>
</dbReference>
<evidence type="ECO:0000256" key="3">
    <source>
        <dbReference type="ARBA" id="ARBA00022481"/>
    </source>
</evidence>
<keyword evidence="4" id="KW-0145">Chemotaxis</keyword>
<dbReference type="GO" id="GO:0004888">
    <property type="term" value="F:transmembrane signaling receptor activity"/>
    <property type="evidence" value="ECO:0007669"/>
    <property type="project" value="InterPro"/>
</dbReference>
<dbReference type="InterPro" id="IPR003660">
    <property type="entry name" value="HAMP_dom"/>
</dbReference>
<proteinExistence type="inferred from homology"/>
<dbReference type="Gene3D" id="1.10.287.950">
    <property type="entry name" value="Methyl-accepting chemotaxis protein"/>
    <property type="match status" value="1"/>
</dbReference>
<feature type="domain" description="Methyl-accepting transducer" evidence="12">
    <location>
        <begin position="280"/>
        <end position="520"/>
    </location>
</feature>
<evidence type="ECO:0000256" key="7">
    <source>
        <dbReference type="ARBA" id="ARBA00023136"/>
    </source>
</evidence>
<dbReference type="AlphaFoldDB" id="A0A6H0WEX4"/>
<dbReference type="GO" id="GO:0005886">
    <property type="term" value="C:plasma membrane"/>
    <property type="evidence" value="ECO:0007669"/>
    <property type="project" value="UniProtKB-SubCell"/>
</dbReference>
<dbReference type="SMART" id="SM00283">
    <property type="entry name" value="MA"/>
    <property type="match status" value="1"/>
</dbReference>
<keyword evidence="8 10" id="KW-0807">Transducer</keyword>
<evidence type="ECO:0000256" key="6">
    <source>
        <dbReference type="ARBA" id="ARBA00022989"/>
    </source>
</evidence>
<keyword evidence="2" id="KW-1003">Cell membrane</keyword>
<dbReference type="PROSITE" id="PS50111">
    <property type="entry name" value="CHEMOTAXIS_TRANSDUC_2"/>
    <property type="match status" value="1"/>
</dbReference>
<reference evidence="14 15" key="1">
    <citation type="submission" date="2020-02" db="EMBL/GenBank/DDBJ databases">
        <title>Genome sequencing, annotation and comparative genomic analysis of Bacillus tequilensis EA-CB0015, an effective biological control agent against Pseudocercospora fijiensis in banana plants.</title>
        <authorList>
            <person name="Cuellar-Gaviria T.Z."/>
            <person name="Ju K.-S."/>
            <person name="Villegas-Escobar V."/>
        </authorList>
    </citation>
    <scope>NUCLEOTIDE SEQUENCE [LARGE SCALE GENOMIC DNA]</scope>
    <source>
        <strain evidence="14 15">EA-CB0015</strain>
    </source>
</reference>
<evidence type="ECO:0000256" key="5">
    <source>
        <dbReference type="ARBA" id="ARBA00022692"/>
    </source>
</evidence>
<dbReference type="InterPro" id="IPR004090">
    <property type="entry name" value="Chemotax_Me-accpt_rcpt"/>
</dbReference>
<feature type="transmembrane region" description="Helical" evidence="11">
    <location>
        <begin position="185"/>
        <end position="207"/>
    </location>
</feature>